<keyword evidence="5" id="KW-0687">Ribonucleoprotein</keyword>
<keyword evidence="4" id="KW-0677">Repeat</keyword>
<evidence type="ECO:0000256" key="8">
    <source>
        <dbReference type="PROSITE-ProRule" id="PRU00221"/>
    </source>
</evidence>
<protein>
    <recommendedName>
        <fullName evidence="7">Cleavage stimulation factor 50 kDa subunit</fullName>
    </recommendedName>
</protein>
<organism evidence="10 11">
    <name type="scientific">Leishmania donovani</name>
    <dbReference type="NCBI Taxonomy" id="5661"/>
    <lineage>
        <taxon>Eukaryota</taxon>
        <taxon>Discoba</taxon>
        <taxon>Euglenozoa</taxon>
        <taxon>Kinetoplastea</taxon>
        <taxon>Metakinetoplastina</taxon>
        <taxon>Trypanosomatida</taxon>
        <taxon>Trypanosomatidae</taxon>
        <taxon>Leishmaniinae</taxon>
        <taxon>Leishmania</taxon>
    </lineage>
</organism>
<dbReference type="Proteomes" id="UP000318447">
    <property type="component" value="Unassembled WGS sequence"/>
</dbReference>
<dbReference type="InterPro" id="IPR001680">
    <property type="entry name" value="WD40_rpt"/>
</dbReference>
<dbReference type="GO" id="GO:0005848">
    <property type="term" value="C:mRNA cleavage stimulating factor complex"/>
    <property type="evidence" value="ECO:0007669"/>
    <property type="project" value="InterPro"/>
</dbReference>
<evidence type="ECO:0000256" key="2">
    <source>
        <dbReference type="ARBA" id="ARBA00022574"/>
    </source>
</evidence>
<dbReference type="Pfam" id="PF00400">
    <property type="entry name" value="WD40"/>
    <property type="match status" value="4"/>
</dbReference>
<dbReference type="PANTHER" id="PTHR44133">
    <property type="entry name" value="CLEAVAGE STIMULATION FACTOR SUBUNIT 1"/>
    <property type="match status" value="1"/>
</dbReference>
<dbReference type="InterPro" id="IPR019775">
    <property type="entry name" value="WD40_repeat_CS"/>
</dbReference>
<dbReference type="SUPFAM" id="SSF50978">
    <property type="entry name" value="WD40 repeat-like"/>
    <property type="match status" value="1"/>
</dbReference>
<comment type="caution">
    <text evidence="10">The sequence shown here is derived from an EMBL/GenBank/DDBJ whole genome shotgun (WGS) entry which is preliminary data.</text>
</comment>
<evidence type="ECO:0000256" key="9">
    <source>
        <dbReference type="SAM" id="MobiDB-lite"/>
    </source>
</evidence>
<keyword evidence="5" id="KW-0689">Ribosomal protein</keyword>
<dbReference type="VEuPathDB" id="TriTrypDB:LDHU3_33.0350"/>
<keyword evidence="2 8" id="KW-0853">WD repeat</keyword>
<evidence type="ECO:0000256" key="3">
    <source>
        <dbReference type="ARBA" id="ARBA00022664"/>
    </source>
</evidence>
<dbReference type="InterPro" id="IPR044633">
    <property type="entry name" value="CstF1-like"/>
</dbReference>
<evidence type="ECO:0000256" key="7">
    <source>
        <dbReference type="ARBA" id="ARBA00029851"/>
    </source>
</evidence>
<dbReference type="VEuPathDB" id="TriTrypDB:LdBPK_330300.1"/>
<name>A0A504XZ81_LEIDO</name>
<dbReference type="InterPro" id="IPR015943">
    <property type="entry name" value="WD40/YVTN_repeat-like_dom_sf"/>
</dbReference>
<dbReference type="PROSITE" id="PS50082">
    <property type="entry name" value="WD_REPEATS_2"/>
    <property type="match status" value="2"/>
</dbReference>
<dbReference type="FunFam" id="2.130.10.10:FF:001781">
    <property type="entry name" value="WD domain, G-beta repeat, putative"/>
    <property type="match status" value="1"/>
</dbReference>
<feature type="compositionally biased region" description="Low complexity" evidence="9">
    <location>
        <begin position="8"/>
        <end position="17"/>
    </location>
</feature>
<dbReference type="EMBL" id="RHLC01000007">
    <property type="protein sequence ID" value="TPP53843.1"/>
    <property type="molecule type" value="Genomic_DNA"/>
</dbReference>
<dbReference type="PROSITE" id="PS00678">
    <property type="entry name" value="WD_REPEATS_1"/>
    <property type="match status" value="1"/>
</dbReference>
<comment type="subcellular location">
    <subcellularLocation>
        <location evidence="1">Nucleus</location>
    </subcellularLocation>
</comment>
<evidence type="ECO:0000256" key="1">
    <source>
        <dbReference type="ARBA" id="ARBA00004123"/>
    </source>
</evidence>
<dbReference type="GO" id="GO:0003723">
    <property type="term" value="F:RNA binding"/>
    <property type="evidence" value="ECO:0007669"/>
    <property type="project" value="TreeGrafter"/>
</dbReference>
<dbReference type="Gene3D" id="2.130.10.10">
    <property type="entry name" value="YVTN repeat-like/Quinoprotein amine dehydrogenase"/>
    <property type="match status" value="2"/>
</dbReference>
<reference evidence="11" key="1">
    <citation type="submission" date="2019-02" db="EMBL/GenBank/DDBJ databases">
        <title>FDA dAtabase for Regulatory Grade micrObial Sequences (FDA-ARGOS): Supporting development and validation of Infectious Disease Dx tests.</title>
        <authorList>
            <person name="Duncan R."/>
            <person name="Fisher C."/>
            <person name="Tallon L."/>
            <person name="Sadzewicz L."/>
            <person name="Sengamalay N."/>
            <person name="Ott S."/>
            <person name="Godinez A."/>
            <person name="Nagaraj S."/>
            <person name="Vavikolanu K."/>
            <person name="Nadendla S."/>
            <person name="Aluvathingal J."/>
            <person name="Sichtig H."/>
        </authorList>
    </citation>
    <scope>NUCLEOTIDE SEQUENCE [LARGE SCALE GENOMIC DNA]</scope>
    <source>
        <strain evidence="11">FDAARGOS_361</strain>
    </source>
</reference>
<feature type="repeat" description="WD" evidence="8">
    <location>
        <begin position="367"/>
        <end position="408"/>
    </location>
</feature>
<evidence type="ECO:0000256" key="5">
    <source>
        <dbReference type="ARBA" id="ARBA00022980"/>
    </source>
</evidence>
<feature type="region of interest" description="Disordered" evidence="9">
    <location>
        <begin position="1"/>
        <end position="49"/>
    </location>
</feature>
<feature type="repeat" description="WD" evidence="8">
    <location>
        <begin position="418"/>
        <end position="452"/>
    </location>
</feature>
<dbReference type="AlphaFoldDB" id="A0A504XZ81"/>
<dbReference type="PROSITE" id="PS50294">
    <property type="entry name" value="WD_REPEATS_REGION"/>
    <property type="match status" value="1"/>
</dbReference>
<evidence type="ECO:0000313" key="11">
    <source>
        <dbReference type="Proteomes" id="UP000318447"/>
    </source>
</evidence>
<dbReference type="VEuPathDB" id="TriTrypDB:LdCL_330007900"/>
<dbReference type="PANTHER" id="PTHR44133:SF2">
    <property type="entry name" value="CLEAVAGE STIMULATION FACTOR SUBUNIT 1"/>
    <property type="match status" value="1"/>
</dbReference>
<evidence type="ECO:0000313" key="10">
    <source>
        <dbReference type="EMBL" id="TPP53843.1"/>
    </source>
</evidence>
<evidence type="ECO:0000256" key="4">
    <source>
        <dbReference type="ARBA" id="ARBA00022737"/>
    </source>
</evidence>
<dbReference type="GO" id="GO:0031124">
    <property type="term" value="P:mRNA 3'-end processing"/>
    <property type="evidence" value="ECO:0007669"/>
    <property type="project" value="InterPro"/>
</dbReference>
<sequence>MSAPLDIRGAAASSAGRPGETVAPPTTATGRPHTEVMAGGSQPHRKRPRQGVLVDPLSREIYQMVVRQLHHDGFLAAASAVCDATGVVVGNVEDEGDRLARVVAAGLSVNEMERRAEEEFQFTQVVERFLSASKLYMPLSLSSRWLVGRRCLRMRERFMSASLGGVVRDISFSPDGAYVACAGTNGLAAIFSLETIEDLSALDEARAANRARALDGSRDAGSFGSGETAPKGSAIRNANEVTELAMVRRFHEHTQSVEVMRFHPTKPIVLSGGREGILYLRNYAYPDSKVVLKIHDTVPIRDASFHPSGEYIVVAANHHLPRLINVRTEKVLTPPGTYASSTAHTGPQWESEDSGSTATSYRPTDRGAQHSAALSSVCFAPDGRTMMSTSLDGTWMLYDGVSGRVIYRAESAHSGVPVTSVVYSRTGNVVLTAGMDSTARLWDLRRLHATSRNYQSPEVTSFGEPTKCECRSIRAVFSANESHVHCHDSTLLAVHSYCVYTGAVDCTVTTQPSFMQRGLAASPWANCIVTGGDDSRLRLWTPAWLPS</sequence>
<proteinExistence type="predicted"/>
<evidence type="ECO:0000256" key="6">
    <source>
        <dbReference type="ARBA" id="ARBA00023242"/>
    </source>
</evidence>
<gene>
    <name evidence="10" type="ORF">CGC21_38470</name>
</gene>
<keyword evidence="3" id="KW-0507">mRNA processing</keyword>
<accession>A0A504XZ81</accession>
<keyword evidence="6" id="KW-0539">Nucleus</keyword>
<dbReference type="InterPro" id="IPR036322">
    <property type="entry name" value="WD40_repeat_dom_sf"/>
</dbReference>
<dbReference type="GO" id="GO:0005840">
    <property type="term" value="C:ribosome"/>
    <property type="evidence" value="ECO:0007669"/>
    <property type="project" value="UniProtKB-KW"/>
</dbReference>
<feature type="region of interest" description="Disordered" evidence="9">
    <location>
        <begin position="335"/>
        <end position="368"/>
    </location>
</feature>
<dbReference type="SMART" id="SM00320">
    <property type="entry name" value="WD40"/>
    <property type="match status" value="6"/>
</dbReference>